<dbReference type="PANTHER" id="PTHR19959">
    <property type="entry name" value="KINESIN LIGHT CHAIN"/>
    <property type="match status" value="1"/>
</dbReference>
<dbReference type="RefSeq" id="WP_147130049.1">
    <property type="nucleotide sequence ID" value="NZ_BJXA01000013.1"/>
</dbReference>
<reference evidence="2 3" key="1">
    <citation type="submission" date="2019-07" db="EMBL/GenBank/DDBJ databases">
        <title>Whole genome shotgun sequence of Nocardia ninae NBRC 108245.</title>
        <authorList>
            <person name="Hosoyama A."/>
            <person name="Uohara A."/>
            <person name="Ohji S."/>
            <person name="Ichikawa N."/>
        </authorList>
    </citation>
    <scope>NUCLEOTIDE SEQUENCE [LARGE SCALE GENOMIC DNA]</scope>
    <source>
        <strain evidence="2 3">NBRC 108245</strain>
    </source>
</reference>
<dbReference type="PANTHER" id="PTHR19959:SF119">
    <property type="entry name" value="FUNGAL LIPASE-LIKE DOMAIN-CONTAINING PROTEIN"/>
    <property type="match status" value="1"/>
</dbReference>
<keyword evidence="3" id="KW-1185">Reference proteome</keyword>
<gene>
    <name evidence="2" type="ORF">NN4_25020</name>
</gene>
<sequence>MDAATINDRALALYAEFDRTGDVSVLRAMVTMLRDGAAALNGHDDEVMALSNLSLAARQLFELTGDVAMLREAVRAGRSAVATMPPADPRIAVCLTNLGSALRSLFEETGDMALLLEAVQAGRDAVAAAPEDHFAHGGSLSNLAMILRGLFERTGDVAVLEEAVQIGRSAVAAIAVDDPIRPGCLNDFGMILRELFERTGDVAAVQEAARVGREAVSIVPDGHFLEARLRSNLGFTLTGLFERTGDLGVIEEAVRVSRSAVAAVGADDAYRAALASNLEIALHAQFDRTGEVSVIEEAVRAGRSAVDATPPDHPAMARRWSSLGLALKSMYERTGEAAALEEAVHAGRRAVASAPVDHPDRTVCLGNLEITLQRLYQRTKELPILEEAACVSRAALAATEADHRHRSGRLSSLGVILRTLHERTGDPAVIAEAVQLARAGIAATAADDPDRRMYLSNFGGILQRAFERTGELSVLVEAVQVGRDAVAATPVDDPARAGYLTNLALALQRMFVRTKDVAYQFEARDVAGAAATSPTSPITKRIAAGRMLAGIEMTLMAPDAALGAIEAVVASIPQIAPRAWSRHDREQGLGRLAGLASEVCAIAVAAGRPGRAVELLEQTRGLLLNETIEDRTDLTALNRAAPELAAEFDSLRAQFTTMEEVALVSTQPDGGSGGARRASEVGEQRKRALQQWTSLLERIRAVPGFAEFLLPPSASRLRRQADDGAIVMVYADNGGCGALILRDVPGENVESVPLPDLTLKTAKKQVDRLTAALAAADESPADQDAAQRDIHEILGWLWDTIASSVLDRLGITLMVNPRPRIRWCPVGVLAYFPLHAAGHHTVPGRRTVLDRTVSSYITTIRLLERARGRTLTAASTAMIVAMPSTPGVPGGMPLPGVHRETRRLTRLLAGPLILDGPNATHDAVATALAGHSIAHFACHGVSDQARPADSRLLLYDHASAPLTVTALARLDLTSADLAYLSVCSTTHTTAALVDEAIHLTAAIHLAGYRHVIGTLWPINDAAAIRIAVDFYTRLTRNGTQPPRTEDAAYALAEAVRRLRDDNPMIPTRWAAHLHQGV</sequence>
<dbReference type="AlphaFoldDB" id="A0A511MBE0"/>
<evidence type="ECO:0000259" key="1">
    <source>
        <dbReference type="Pfam" id="PF12770"/>
    </source>
</evidence>
<name>A0A511MBE0_9NOCA</name>
<dbReference type="InterPro" id="IPR024983">
    <property type="entry name" value="CHAT_dom"/>
</dbReference>
<comment type="caution">
    <text evidence="2">The sequence shown here is derived from an EMBL/GenBank/DDBJ whole genome shotgun (WGS) entry which is preliminary data.</text>
</comment>
<feature type="domain" description="CHAT" evidence="1">
    <location>
        <begin position="792"/>
        <end position="1076"/>
    </location>
</feature>
<proteinExistence type="predicted"/>
<dbReference type="InterPro" id="IPR011990">
    <property type="entry name" value="TPR-like_helical_dom_sf"/>
</dbReference>
<evidence type="ECO:0000313" key="2">
    <source>
        <dbReference type="EMBL" id="GEM37983.1"/>
    </source>
</evidence>
<protein>
    <submittedName>
        <fullName evidence="2">CHAT domain-containing protein</fullName>
    </submittedName>
</protein>
<organism evidence="2 3">
    <name type="scientific">Nocardia ninae NBRC 108245</name>
    <dbReference type="NCBI Taxonomy" id="1210091"/>
    <lineage>
        <taxon>Bacteria</taxon>
        <taxon>Bacillati</taxon>
        <taxon>Actinomycetota</taxon>
        <taxon>Actinomycetes</taxon>
        <taxon>Mycobacteriales</taxon>
        <taxon>Nocardiaceae</taxon>
        <taxon>Nocardia</taxon>
    </lineage>
</organism>
<dbReference type="OrthoDB" id="3206999at2"/>
<dbReference type="Pfam" id="PF12770">
    <property type="entry name" value="CHAT"/>
    <property type="match status" value="1"/>
</dbReference>
<dbReference type="Proteomes" id="UP000321424">
    <property type="component" value="Unassembled WGS sequence"/>
</dbReference>
<evidence type="ECO:0000313" key="3">
    <source>
        <dbReference type="Proteomes" id="UP000321424"/>
    </source>
</evidence>
<dbReference type="Gene3D" id="1.25.40.10">
    <property type="entry name" value="Tetratricopeptide repeat domain"/>
    <property type="match status" value="2"/>
</dbReference>
<accession>A0A511MBE0</accession>
<dbReference type="EMBL" id="BJXA01000013">
    <property type="protein sequence ID" value="GEM37983.1"/>
    <property type="molecule type" value="Genomic_DNA"/>
</dbReference>
<dbReference type="Pfam" id="PF13374">
    <property type="entry name" value="TPR_10"/>
    <property type="match status" value="1"/>
</dbReference>